<organism evidence="1 2">
    <name type="scientific">Paenibacillus campinasensis</name>
    <dbReference type="NCBI Taxonomy" id="66347"/>
    <lineage>
        <taxon>Bacteria</taxon>
        <taxon>Bacillati</taxon>
        <taxon>Bacillota</taxon>
        <taxon>Bacilli</taxon>
        <taxon>Bacillales</taxon>
        <taxon>Paenibacillaceae</taxon>
        <taxon>Paenibacillus</taxon>
    </lineage>
</organism>
<dbReference type="OrthoDB" id="2629890at2"/>
<comment type="caution">
    <text evidence="1">The sequence shown here is derived from an EMBL/GenBank/DDBJ whole genome shotgun (WGS) entry which is preliminary data.</text>
</comment>
<dbReference type="Proteomes" id="UP000215596">
    <property type="component" value="Unassembled WGS sequence"/>
</dbReference>
<dbReference type="InterPro" id="IPR021375">
    <property type="entry name" value="DUF2997"/>
</dbReference>
<evidence type="ECO:0000313" key="2">
    <source>
        <dbReference type="Proteomes" id="UP000215596"/>
    </source>
</evidence>
<reference evidence="1 2" key="1">
    <citation type="submission" date="2017-07" db="EMBL/GenBank/DDBJ databases">
        <title>Isolation and whole genome analysis of endospore-forming bacteria from heroin.</title>
        <authorList>
            <person name="Kalinowski J."/>
            <person name="Ahrens B."/>
            <person name="Al-Dilaimi A."/>
            <person name="Winkler A."/>
            <person name="Wibberg D."/>
            <person name="Schleenbecker U."/>
            <person name="Ruckert C."/>
            <person name="Wolfel R."/>
            <person name="Grass G."/>
        </authorList>
    </citation>
    <scope>NUCLEOTIDE SEQUENCE [LARGE SCALE GENOMIC DNA]</scope>
    <source>
        <strain evidence="1 2">7537-G1</strain>
    </source>
</reference>
<dbReference type="Pfam" id="PF11211">
    <property type="entry name" value="DUF2997"/>
    <property type="match status" value="1"/>
</dbReference>
<evidence type="ECO:0000313" key="1">
    <source>
        <dbReference type="EMBL" id="PAD72869.1"/>
    </source>
</evidence>
<name>A0A268EID9_9BACL</name>
<dbReference type="EMBL" id="NPBY01000074">
    <property type="protein sequence ID" value="PAD72869.1"/>
    <property type="molecule type" value="Genomic_DNA"/>
</dbReference>
<dbReference type="AlphaFoldDB" id="A0A268EID9"/>
<proteinExistence type="predicted"/>
<gene>
    <name evidence="1" type="ORF">CHH67_21425</name>
</gene>
<dbReference type="RefSeq" id="WP_095267419.1">
    <property type="nucleotide sequence ID" value="NZ_NPBY01000074.1"/>
</dbReference>
<evidence type="ECO:0008006" key="3">
    <source>
        <dbReference type="Google" id="ProtNLM"/>
    </source>
</evidence>
<sequence>MEKKIEIVCKKDGTFTIEAFGFEGNSCEQATAPYEEALGGETIEKQRKPEFFNVNAANQTTKVNGG</sequence>
<protein>
    <recommendedName>
        <fullName evidence="3">DUF2997 domain-containing protein</fullName>
    </recommendedName>
</protein>
<accession>A0A268EID9</accession>